<protein>
    <submittedName>
        <fullName evidence="2">Uncharacterized protein</fullName>
    </submittedName>
</protein>
<feature type="compositionally biased region" description="Basic and acidic residues" evidence="1">
    <location>
        <begin position="168"/>
        <end position="177"/>
    </location>
</feature>
<evidence type="ECO:0000313" key="2">
    <source>
        <dbReference type="EMBL" id="QDU96142.1"/>
    </source>
</evidence>
<dbReference type="RefSeq" id="WP_145054807.1">
    <property type="nucleotide sequence ID" value="NZ_CP036433.1"/>
</dbReference>
<sequence>MQRTSSRRLAGRPWATLLLAVVCVAVSGGCLELDTHIQLQTDGSAIITENLVFFRRLLDLDTGSDGGLRLADLLSKAAVERRMKNMGKGVKLISHEVRDGDQASRVSHAVFHVADLSQLRYVSPFLSYVDYPKNNAVKFEVEPVFEGTWWGRRAGDIAVAARPIEKPESAERLKEGEPVPPGPTPRELQTLRELQPVFRDMAKGMRIRLTFESYGPLRATGFGYRGRRAGAANAELIDFSDTDLDNFGGLFLENEEIMLELLRGDLGGPNLVENVEKFVSNVTTPVLLTHGSAHNKNNRDEIYLPPSKELFEKYFQGKMLTFYYEKGPDKTRPATFQEIGYQGPVKPVQK</sequence>
<dbReference type="EMBL" id="CP036433">
    <property type="protein sequence ID" value="QDU96142.1"/>
    <property type="molecule type" value="Genomic_DNA"/>
</dbReference>
<feature type="region of interest" description="Disordered" evidence="1">
    <location>
        <begin position="168"/>
        <end position="187"/>
    </location>
</feature>
<keyword evidence="3" id="KW-1185">Reference proteome</keyword>
<evidence type="ECO:0000256" key="1">
    <source>
        <dbReference type="SAM" id="MobiDB-lite"/>
    </source>
</evidence>
<dbReference type="Proteomes" id="UP000317648">
    <property type="component" value="Chromosome"/>
</dbReference>
<dbReference type="KEGG" id="lcre:Pla8534_39610"/>
<name>A0A518DWC4_9BACT</name>
<dbReference type="AlphaFoldDB" id="A0A518DWC4"/>
<accession>A0A518DWC4</accession>
<dbReference type="PROSITE" id="PS51257">
    <property type="entry name" value="PROKAR_LIPOPROTEIN"/>
    <property type="match status" value="1"/>
</dbReference>
<reference evidence="2 3" key="1">
    <citation type="submission" date="2019-02" db="EMBL/GenBank/DDBJ databases">
        <title>Deep-cultivation of Planctomycetes and their phenomic and genomic characterization uncovers novel biology.</title>
        <authorList>
            <person name="Wiegand S."/>
            <person name="Jogler M."/>
            <person name="Boedeker C."/>
            <person name="Pinto D."/>
            <person name="Vollmers J."/>
            <person name="Rivas-Marin E."/>
            <person name="Kohn T."/>
            <person name="Peeters S.H."/>
            <person name="Heuer A."/>
            <person name="Rast P."/>
            <person name="Oberbeckmann S."/>
            <person name="Bunk B."/>
            <person name="Jeske O."/>
            <person name="Meyerdierks A."/>
            <person name="Storesund J.E."/>
            <person name="Kallscheuer N."/>
            <person name="Luecker S."/>
            <person name="Lage O.M."/>
            <person name="Pohl T."/>
            <person name="Merkel B.J."/>
            <person name="Hornburger P."/>
            <person name="Mueller R.-W."/>
            <person name="Bruemmer F."/>
            <person name="Labrenz M."/>
            <person name="Spormann A.M."/>
            <person name="Op den Camp H."/>
            <person name="Overmann J."/>
            <person name="Amann R."/>
            <person name="Jetten M.S.M."/>
            <person name="Mascher T."/>
            <person name="Medema M.H."/>
            <person name="Devos D.P."/>
            <person name="Kaster A.-K."/>
            <person name="Ovreas L."/>
            <person name="Rohde M."/>
            <person name="Galperin M.Y."/>
            <person name="Jogler C."/>
        </authorList>
    </citation>
    <scope>NUCLEOTIDE SEQUENCE [LARGE SCALE GENOMIC DNA]</scope>
    <source>
        <strain evidence="2 3">Pla85_3_4</strain>
    </source>
</reference>
<organism evidence="2 3">
    <name type="scientific">Lignipirellula cremea</name>
    <dbReference type="NCBI Taxonomy" id="2528010"/>
    <lineage>
        <taxon>Bacteria</taxon>
        <taxon>Pseudomonadati</taxon>
        <taxon>Planctomycetota</taxon>
        <taxon>Planctomycetia</taxon>
        <taxon>Pirellulales</taxon>
        <taxon>Pirellulaceae</taxon>
        <taxon>Lignipirellula</taxon>
    </lineage>
</organism>
<proteinExistence type="predicted"/>
<evidence type="ECO:0000313" key="3">
    <source>
        <dbReference type="Proteomes" id="UP000317648"/>
    </source>
</evidence>
<gene>
    <name evidence="2" type="ORF">Pla8534_39610</name>
</gene>